<evidence type="ECO:0000256" key="2">
    <source>
        <dbReference type="ARBA" id="ARBA00022737"/>
    </source>
</evidence>
<dbReference type="SUPFAM" id="SSF48371">
    <property type="entry name" value="ARM repeat"/>
    <property type="match status" value="1"/>
</dbReference>
<dbReference type="OrthoDB" id="6260732at2759"/>
<evidence type="ECO:0000256" key="3">
    <source>
        <dbReference type="ARBA" id="ARBA00022786"/>
    </source>
</evidence>
<keyword evidence="2" id="KW-0677">Repeat</keyword>
<evidence type="ECO:0000256" key="1">
    <source>
        <dbReference type="ARBA" id="ARBA00007657"/>
    </source>
</evidence>
<dbReference type="EMBL" id="UYYF01004656">
    <property type="protein sequence ID" value="VDN06172.1"/>
    <property type="molecule type" value="Genomic_DNA"/>
</dbReference>
<feature type="domain" description="TATA-binding protein interacting (TIP20)" evidence="5">
    <location>
        <begin position="1106"/>
        <end position="1265"/>
    </location>
</feature>
<dbReference type="InterPro" id="IPR013932">
    <property type="entry name" value="TATA-bd_TIP120"/>
</dbReference>
<protein>
    <submittedName>
        <fullName evidence="8">TIP120 domain-containing protein</fullName>
    </submittedName>
</protein>
<dbReference type="Gene3D" id="1.25.10.10">
    <property type="entry name" value="Leucine-rich Repeat Variant"/>
    <property type="match status" value="1"/>
</dbReference>
<dbReference type="GO" id="GO:0010265">
    <property type="term" value="P:SCF complex assembly"/>
    <property type="evidence" value="ECO:0007669"/>
    <property type="project" value="InterPro"/>
</dbReference>
<reference evidence="6 7" key="2">
    <citation type="submission" date="2018-11" db="EMBL/GenBank/DDBJ databases">
        <authorList>
            <consortium name="Pathogen Informatics"/>
        </authorList>
    </citation>
    <scope>NUCLEOTIDE SEQUENCE [LARGE SCALE GENOMIC DNA]</scope>
</reference>
<accession>A0A0N5D6E9</accession>
<evidence type="ECO:0000256" key="4">
    <source>
        <dbReference type="SAM" id="MobiDB-lite"/>
    </source>
</evidence>
<dbReference type="InterPro" id="IPR011989">
    <property type="entry name" value="ARM-like"/>
</dbReference>
<evidence type="ECO:0000313" key="8">
    <source>
        <dbReference type="WBParaSite" id="TCLT_0000860801-mRNA-1"/>
    </source>
</evidence>
<dbReference type="STRING" id="103827.A0A0N5D6E9"/>
<comment type="similarity">
    <text evidence="1">Belongs to the CAND family.</text>
</comment>
<dbReference type="InterPro" id="IPR039852">
    <property type="entry name" value="CAND1/CAND2"/>
</dbReference>
<organism evidence="8">
    <name type="scientific">Thelazia callipaeda</name>
    <name type="common">Oriental eyeworm</name>
    <name type="synonym">Parasitic nematode</name>
    <dbReference type="NCBI Taxonomy" id="103827"/>
    <lineage>
        <taxon>Eukaryota</taxon>
        <taxon>Metazoa</taxon>
        <taxon>Ecdysozoa</taxon>
        <taxon>Nematoda</taxon>
        <taxon>Chromadorea</taxon>
        <taxon>Rhabditida</taxon>
        <taxon>Spirurina</taxon>
        <taxon>Spiruromorpha</taxon>
        <taxon>Thelazioidea</taxon>
        <taxon>Thelaziidae</taxon>
        <taxon>Thelazia</taxon>
    </lineage>
</organism>
<dbReference type="InterPro" id="IPR016024">
    <property type="entry name" value="ARM-type_fold"/>
</dbReference>
<name>A0A0N5D6E9_THECL</name>
<dbReference type="Pfam" id="PF25782">
    <property type="entry name" value="TPR_CAND1"/>
    <property type="match status" value="1"/>
</dbReference>
<dbReference type="OMA" id="AYIPHFQ"/>
<keyword evidence="7" id="KW-1185">Reference proteome</keyword>
<proteinExistence type="inferred from homology"/>
<dbReference type="WBParaSite" id="TCLT_0000860801-mRNA-1">
    <property type="protein sequence ID" value="TCLT_0000860801-mRNA-1"/>
    <property type="gene ID" value="TCLT_0000860801"/>
</dbReference>
<reference evidence="8" key="1">
    <citation type="submission" date="2016-04" db="UniProtKB">
        <authorList>
            <consortium name="WormBaseParasite"/>
        </authorList>
    </citation>
    <scope>IDENTIFICATION</scope>
</reference>
<evidence type="ECO:0000259" key="5">
    <source>
        <dbReference type="Pfam" id="PF08623"/>
    </source>
</evidence>
<keyword evidence="3" id="KW-0833">Ubl conjugation pathway</keyword>
<feature type="compositionally biased region" description="Acidic residues" evidence="4">
    <location>
        <begin position="350"/>
        <end position="368"/>
    </location>
</feature>
<evidence type="ECO:0000313" key="7">
    <source>
        <dbReference type="Proteomes" id="UP000276776"/>
    </source>
</evidence>
<evidence type="ECO:0000313" key="6">
    <source>
        <dbReference type="EMBL" id="VDN06172.1"/>
    </source>
</evidence>
<gene>
    <name evidence="6" type="ORF">TCLT_LOCUS8597</name>
</gene>
<dbReference type="Proteomes" id="UP000276776">
    <property type="component" value="Unassembled WGS sequence"/>
</dbReference>
<dbReference type="PANTHER" id="PTHR12696">
    <property type="entry name" value="TIP120"/>
    <property type="match status" value="1"/>
</dbReference>
<feature type="region of interest" description="Disordered" evidence="4">
    <location>
        <begin position="339"/>
        <end position="368"/>
    </location>
</feature>
<dbReference type="Pfam" id="PF08623">
    <property type="entry name" value="TIP120"/>
    <property type="match status" value="1"/>
</dbReference>
<sequence>MALKITSLLEKMSSTDKDYRFMATNDLILELQSDSVKLDDESERRMVNMVVKLLEDKNGEVQNLAVKCLGPLVHKVKDAQVQTIFAHLCQTMINGDEELRDVSSIALKTVVAELPVASSPLTIAVIKLLVPPLRDALCKRLSWITPSIDTNGVEISVKLEVIDIISDIISRYGSLFTPYVKGFQEALLEQLVSDRQALRKRSIAALSNMLALADISLYGQTMDVIVHQLSNGVMISSTILFARLFSVASVTQIRTIVQTCQSVCKTTSRRFAKHLSRMLPLLLKYATTTDDDEFRESCIQAFETFVYRCPREVTLFIPRIVEIVVNYLKYDPNYTYDEDEEMDNISQMDTDGDTDDDDDNGDEYSDDDDLSWKVRRASAKCIEALILSRRDEIVKYLTSFGPLLINRFKEREDNVKWEIMHSYTALLSQFRNFIPNFSEICVSEENGSVKSNACGDMQTIVVRGGIVLKNLLSTEQLETLEALDSQIPLLIKAVSQQLNTKTLKTKQYCFVLLTQLLKAYPGALGDEMYLLMAGVSSAMNDRSLNTNVKIDTLTFLSAALCTHPPEKLRVHMGILVPLIVRAVSEQFYKLTAEALTVTTSLIRVLRPIPYENDSFDCSTYINSLYEAIFGKLKATDIDQEVKEKAITAAGLLIATFGDFLENKLPACLPIFLDRLRNEMTRLVTIKALITIVNSPLSVSLQFIISDSLLLLAEYLRKNHRALKISALNLLDCLVTNYKHGGLNGYEIRKVLEETPALISELDLQISQLTLTFLSHLMTIEPTIVSFSLPQILSAYVDLLQSSLLQGATLTASLNFISVLVQTEVPQKPSFEVLLDQLTAPVYEKSLLHRQAYRSISACTAVVASASGELNRCRNLAKKLSDQVASDEATDGVRLFSLLAIGELGCTCPRTFDIFAPKPEELLVDAFNTTAEEMKTAASYALGRLALGDLEKYLPFLLEQINSQPKRQYLLLHALKEVIGAESGDSRAVEIFRPRIEQIWPVLVTHAIASEEGTRNVVAECLGKLCLVNPEQLLQRLKRCVSSSNPLMRATAVTAVKFLIVEQWTVVDDLLQSSMDHFLQTVTDQDLNVRRVALITFNSAAHNKPRLIRDLLPIFLPYLYSETVIKKELIREVEMGPFKHTVDDGLDLRKSAFECMYTLLETCLERLDIFEFITHMENGLKDHHDVKLLSYLMLARLASLCPSQVLQRLDSLCEPLKIQIQARTKANAVKQENDKQDELRRAALRVVVALQHIPEADRQQQFADLLTIIRTSSEINSMYQVTHAFSLLDN</sequence>